<organism evidence="2 3">
    <name type="scientific">Oceaniradius stylonematis</name>
    <dbReference type="NCBI Taxonomy" id="2184161"/>
    <lineage>
        <taxon>Bacteria</taxon>
        <taxon>Pseudomonadati</taxon>
        <taxon>Pseudomonadota</taxon>
        <taxon>Alphaproteobacteria</taxon>
        <taxon>Hyphomicrobiales</taxon>
        <taxon>Ahrensiaceae</taxon>
        <taxon>Oceaniradius</taxon>
    </lineage>
</organism>
<evidence type="ECO:0008006" key="4">
    <source>
        <dbReference type="Google" id="ProtNLM"/>
    </source>
</evidence>
<feature type="region of interest" description="Disordered" evidence="1">
    <location>
        <begin position="87"/>
        <end position="124"/>
    </location>
</feature>
<keyword evidence="3" id="KW-1185">Reference proteome</keyword>
<comment type="caution">
    <text evidence="2">The sequence shown here is derived from an EMBL/GenBank/DDBJ whole genome shotgun (WGS) entry which is preliminary data.</text>
</comment>
<evidence type="ECO:0000313" key="2">
    <source>
        <dbReference type="EMBL" id="RKF05805.1"/>
    </source>
</evidence>
<evidence type="ECO:0000313" key="3">
    <source>
        <dbReference type="Proteomes" id="UP000246132"/>
    </source>
</evidence>
<dbReference type="OrthoDB" id="7165680at2"/>
<gene>
    <name evidence="2" type="ORF">DEM25_014555</name>
</gene>
<dbReference type="Proteomes" id="UP000246132">
    <property type="component" value="Unassembled WGS sequence"/>
</dbReference>
<dbReference type="AlphaFoldDB" id="A0A3A8A6K7"/>
<name>A0A3A8A6K7_9HYPH</name>
<dbReference type="RefSeq" id="WP_109766428.1">
    <property type="nucleotide sequence ID" value="NZ_CP159474.1"/>
</dbReference>
<protein>
    <recommendedName>
        <fullName evidence="4">Cell division protein FtsL</fullName>
    </recommendedName>
</protein>
<proteinExistence type="predicted"/>
<reference evidence="2 3" key="1">
    <citation type="journal article" date="2018" name="Int. J. Syst. Bacteriol.">
        <title>Oceaniradius stylonemae gen. nov., sp. nov., isolated from a red alga, Stylonema cornu-cervi.</title>
        <authorList>
            <person name="Jeong S."/>
        </authorList>
    </citation>
    <scope>NUCLEOTIDE SEQUENCE [LARGE SCALE GENOMIC DNA]</scope>
    <source>
        <strain evidence="2 3">StC1</strain>
    </source>
</reference>
<dbReference type="EMBL" id="QFWV02000008">
    <property type="protein sequence ID" value="RKF05805.1"/>
    <property type="molecule type" value="Genomic_DNA"/>
</dbReference>
<evidence type="ECO:0000256" key="1">
    <source>
        <dbReference type="SAM" id="MobiDB-lite"/>
    </source>
</evidence>
<accession>A0A3A8A6K7</accession>
<sequence length="124" mass="13641">MMRLVNIALIALVIATATWTYSVKHESEQRLAEIRKLERLIALEHETIDLLRADWAHLSHPQRLQALAERYSEELGLETPDASQFITASELPGPPQFDPGDAVGDIIAGEPDDALTTGSIGGER</sequence>